<organism evidence="5 6">
    <name type="scientific">Clostridium disporicum</name>
    <dbReference type="NCBI Taxonomy" id="84024"/>
    <lineage>
        <taxon>Bacteria</taxon>
        <taxon>Bacillati</taxon>
        <taxon>Bacillota</taxon>
        <taxon>Clostridia</taxon>
        <taxon>Eubacteriales</taxon>
        <taxon>Clostridiaceae</taxon>
        <taxon>Clostridium</taxon>
    </lineage>
</organism>
<dbReference type="EMBL" id="CYZX01000028">
    <property type="protein sequence ID" value="CUP14789.1"/>
    <property type="molecule type" value="Genomic_DNA"/>
</dbReference>
<dbReference type="GO" id="GO:0032787">
    <property type="term" value="P:monocarboxylic acid metabolic process"/>
    <property type="evidence" value="ECO:0007669"/>
    <property type="project" value="UniProtKB-ARBA"/>
</dbReference>
<protein>
    <submittedName>
        <fullName evidence="5">3-ketoacyl-ACP reductase</fullName>
        <ecNumber evidence="5">1.1.1.100</ecNumber>
    </submittedName>
</protein>
<sequence length="247" mass="26252">MGKLTGKVALVTGASRGIGRAIALELSKQGASIAINFSKDVEGAESTLEEIISNGGYGKLYKKDISSAINCKELIQDVVSTFGKIDILINNAGISKVGLFMDFEDDSIEKLINTNLLGAMYLSKYAIANMISRGSGNIINISSIWGDVGASCEVVYSASKGGINLFTKALAKEVASFGIRVNAIAPGVINTDMNNFLDEDEKSDLINEIPQGRFGECDEIAKAVSFLCDDSCKYLTGQIIRIDGGII</sequence>
<gene>
    <name evidence="5" type="primary">fabG_3</name>
    <name evidence="5" type="ORF">ERS852471_03086</name>
</gene>
<keyword evidence="2 5" id="KW-0560">Oxidoreductase</keyword>
<dbReference type="InterPro" id="IPR050259">
    <property type="entry name" value="SDR"/>
</dbReference>
<evidence type="ECO:0000313" key="6">
    <source>
        <dbReference type="Proteomes" id="UP000095594"/>
    </source>
</evidence>
<evidence type="ECO:0000313" key="5">
    <source>
        <dbReference type="EMBL" id="CUP14789.1"/>
    </source>
</evidence>
<dbReference type="InterPro" id="IPR020904">
    <property type="entry name" value="Sc_DH/Rdtase_CS"/>
</dbReference>
<evidence type="ECO:0000256" key="4">
    <source>
        <dbReference type="RuleBase" id="RU000363"/>
    </source>
</evidence>
<reference evidence="5 6" key="1">
    <citation type="submission" date="2015-09" db="EMBL/GenBank/DDBJ databases">
        <authorList>
            <consortium name="Pathogen Informatics"/>
        </authorList>
    </citation>
    <scope>NUCLEOTIDE SEQUENCE [LARGE SCALE GENOMIC DNA]</scope>
    <source>
        <strain evidence="5 6">2789STDY5834856</strain>
    </source>
</reference>
<dbReference type="FunFam" id="3.40.50.720:FF:000173">
    <property type="entry name" value="3-oxoacyl-[acyl-carrier protein] reductase"/>
    <property type="match status" value="1"/>
</dbReference>
<evidence type="ECO:0000256" key="1">
    <source>
        <dbReference type="ARBA" id="ARBA00006484"/>
    </source>
</evidence>
<dbReference type="OrthoDB" id="9803333at2"/>
<dbReference type="RefSeq" id="WP_055268113.1">
    <property type="nucleotide sequence ID" value="NZ_CABIXQ010000028.1"/>
</dbReference>
<dbReference type="PANTHER" id="PTHR42879">
    <property type="entry name" value="3-OXOACYL-(ACYL-CARRIER-PROTEIN) REDUCTASE"/>
    <property type="match status" value="1"/>
</dbReference>
<dbReference type="GO" id="GO:0008202">
    <property type="term" value="P:steroid metabolic process"/>
    <property type="evidence" value="ECO:0007669"/>
    <property type="project" value="UniProtKB-KW"/>
</dbReference>
<keyword evidence="3" id="KW-0443">Lipid metabolism</keyword>
<dbReference type="PRINTS" id="PR00081">
    <property type="entry name" value="GDHRDH"/>
</dbReference>
<comment type="similarity">
    <text evidence="1 4">Belongs to the short-chain dehydrogenases/reductases (SDR) family.</text>
</comment>
<name>A0A174KZR6_9CLOT</name>
<evidence type="ECO:0000256" key="3">
    <source>
        <dbReference type="ARBA" id="ARBA00023221"/>
    </source>
</evidence>
<dbReference type="Proteomes" id="UP000095594">
    <property type="component" value="Unassembled WGS sequence"/>
</dbReference>
<evidence type="ECO:0000256" key="2">
    <source>
        <dbReference type="ARBA" id="ARBA00023002"/>
    </source>
</evidence>
<dbReference type="NCBIfam" id="NF009466">
    <property type="entry name" value="PRK12826.1-2"/>
    <property type="match status" value="1"/>
</dbReference>
<dbReference type="Gene3D" id="3.40.50.720">
    <property type="entry name" value="NAD(P)-binding Rossmann-like Domain"/>
    <property type="match status" value="1"/>
</dbReference>
<dbReference type="PRINTS" id="PR00080">
    <property type="entry name" value="SDRFAMILY"/>
</dbReference>
<dbReference type="PANTHER" id="PTHR42879:SF2">
    <property type="entry name" value="3-OXOACYL-[ACYL-CARRIER-PROTEIN] REDUCTASE FABG"/>
    <property type="match status" value="1"/>
</dbReference>
<dbReference type="InterPro" id="IPR036291">
    <property type="entry name" value="NAD(P)-bd_dom_sf"/>
</dbReference>
<dbReference type="AlphaFoldDB" id="A0A174KZR6"/>
<dbReference type="NCBIfam" id="NF005559">
    <property type="entry name" value="PRK07231.1"/>
    <property type="match status" value="1"/>
</dbReference>
<proteinExistence type="inferred from homology"/>
<keyword evidence="3" id="KW-0753">Steroid metabolism</keyword>
<dbReference type="EC" id="1.1.1.100" evidence="5"/>
<dbReference type="NCBIfam" id="NF047420">
    <property type="entry name" value="EF_P_mod_YmfI"/>
    <property type="match status" value="1"/>
</dbReference>
<accession>A0A174KZR6</accession>
<dbReference type="Pfam" id="PF00106">
    <property type="entry name" value="adh_short"/>
    <property type="match status" value="1"/>
</dbReference>
<dbReference type="InterPro" id="IPR002347">
    <property type="entry name" value="SDR_fam"/>
</dbReference>
<dbReference type="SUPFAM" id="SSF51735">
    <property type="entry name" value="NAD(P)-binding Rossmann-fold domains"/>
    <property type="match status" value="1"/>
</dbReference>
<dbReference type="GO" id="GO:0004316">
    <property type="term" value="F:3-oxoacyl-[acyl-carrier-protein] reductase (NADPH) activity"/>
    <property type="evidence" value="ECO:0007669"/>
    <property type="project" value="UniProtKB-EC"/>
</dbReference>
<dbReference type="PROSITE" id="PS00061">
    <property type="entry name" value="ADH_SHORT"/>
    <property type="match status" value="1"/>
</dbReference>